<comment type="subcellular location">
    <subcellularLocation>
        <location evidence="1 6">Membrane</location>
        <topology evidence="1 6">Multi-pass membrane protein</topology>
    </subcellularLocation>
</comment>
<dbReference type="GO" id="GO:0016020">
    <property type="term" value="C:membrane"/>
    <property type="evidence" value="ECO:0007669"/>
    <property type="project" value="UniProtKB-SubCell"/>
</dbReference>
<keyword evidence="9" id="KW-1185">Reference proteome</keyword>
<evidence type="ECO:0000256" key="3">
    <source>
        <dbReference type="ARBA" id="ARBA00022692"/>
    </source>
</evidence>
<evidence type="ECO:0000313" key="9">
    <source>
        <dbReference type="Proteomes" id="UP001151287"/>
    </source>
</evidence>
<accession>A0A9Q0C351</accession>
<feature type="transmembrane region" description="Helical" evidence="6">
    <location>
        <begin position="210"/>
        <end position="232"/>
    </location>
</feature>
<feature type="transmembrane region" description="Helical" evidence="6">
    <location>
        <begin position="47"/>
        <end position="68"/>
    </location>
</feature>
<name>A0A9Q0C351_9POAL</name>
<evidence type="ECO:0000256" key="2">
    <source>
        <dbReference type="ARBA" id="ARBA00007635"/>
    </source>
</evidence>
<dbReference type="GO" id="GO:0022857">
    <property type="term" value="F:transmembrane transporter activity"/>
    <property type="evidence" value="ECO:0007669"/>
    <property type="project" value="InterPro"/>
</dbReference>
<dbReference type="SUPFAM" id="SSF103481">
    <property type="entry name" value="Multidrug resistance efflux transporter EmrE"/>
    <property type="match status" value="1"/>
</dbReference>
<dbReference type="Proteomes" id="UP001151287">
    <property type="component" value="Unassembled WGS sequence"/>
</dbReference>
<keyword evidence="5 6" id="KW-0472">Membrane</keyword>
<dbReference type="InterPro" id="IPR030184">
    <property type="entry name" value="WAT1-related"/>
</dbReference>
<feature type="transmembrane region" description="Helical" evidence="6">
    <location>
        <begin position="12"/>
        <end position="35"/>
    </location>
</feature>
<dbReference type="AlphaFoldDB" id="A0A9Q0C351"/>
<proteinExistence type="inferred from homology"/>
<evidence type="ECO:0000256" key="6">
    <source>
        <dbReference type="RuleBase" id="RU363077"/>
    </source>
</evidence>
<feature type="transmembrane region" description="Helical" evidence="6">
    <location>
        <begin position="143"/>
        <end position="162"/>
    </location>
</feature>
<feature type="transmembrane region" description="Helical" evidence="6">
    <location>
        <begin position="302"/>
        <end position="321"/>
    </location>
</feature>
<dbReference type="OrthoDB" id="770296at2759"/>
<evidence type="ECO:0000256" key="5">
    <source>
        <dbReference type="ARBA" id="ARBA00023136"/>
    </source>
</evidence>
<feature type="transmembrane region" description="Helical" evidence="6">
    <location>
        <begin position="275"/>
        <end position="296"/>
    </location>
</feature>
<dbReference type="InterPro" id="IPR037185">
    <property type="entry name" value="EmrE-like"/>
</dbReference>
<feature type="transmembrane region" description="Helical" evidence="6">
    <location>
        <begin position="177"/>
        <end position="198"/>
    </location>
</feature>
<feature type="transmembrane region" description="Helical" evidence="6">
    <location>
        <begin position="244"/>
        <end position="263"/>
    </location>
</feature>
<keyword evidence="3 6" id="KW-0812">Transmembrane</keyword>
<keyword evidence="4 6" id="KW-1133">Transmembrane helix</keyword>
<comment type="caution">
    <text evidence="8">The sequence shown here is derived from an EMBL/GenBank/DDBJ whole genome shotgun (WGS) entry which is preliminary data.</text>
</comment>
<evidence type="ECO:0000256" key="4">
    <source>
        <dbReference type="ARBA" id="ARBA00022989"/>
    </source>
</evidence>
<evidence type="ECO:0000256" key="1">
    <source>
        <dbReference type="ARBA" id="ARBA00004141"/>
    </source>
</evidence>
<evidence type="ECO:0000259" key="7">
    <source>
        <dbReference type="Pfam" id="PF00892"/>
    </source>
</evidence>
<dbReference type="Pfam" id="PF00892">
    <property type="entry name" value="EamA"/>
    <property type="match status" value="1"/>
</dbReference>
<dbReference type="PANTHER" id="PTHR31218">
    <property type="entry name" value="WAT1-RELATED PROTEIN"/>
    <property type="match status" value="1"/>
</dbReference>
<protein>
    <recommendedName>
        <fullName evidence="6">WAT1-related protein</fullName>
    </recommendedName>
</protein>
<evidence type="ECO:0000313" key="8">
    <source>
        <dbReference type="EMBL" id="KAJ1686362.1"/>
    </source>
</evidence>
<feature type="transmembrane region" description="Helical" evidence="6">
    <location>
        <begin position="80"/>
        <end position="101"/>
    </location>
</feature>
<sequence>MSVVGMEIGMVAYSAAPYAVLTLKSVSTAGLIAMLQSTLDPVHGVNPVVVAVYQQLAASSVLISLALLLDRGRRKPSWQILSWTCLIGFLQITVAELLLTASLQYLTTSVQTVGLNTIPVAVFVMAILAGREKFAWCSAYGQAKLWGVFASAAGATLVVMASDSVSTTGDGTGALNGYWVGVLMVAAAVLGHSVAYLLVERVAIEFSSDLTLSAMMTSFGTIQTALVAALFVRDLSSWKINTDSLELPVILLGGILVNGVFYFGQNWCIHTKGPVFVAVFSPLLVVFSFLVEIVLFQSKPNISSVVGAVLVVGGLYLLLWAKTRDHKEEIGLIDNSGTLENSSTEPLIVQSIA</sequence>
<comment type="similarity">
    <text evidence="2 6">Belongs to the drug/metabolite transporter (DMT) superfamily. Plant drug/metabolite exporter (P-DME) (TC 2.A.7.4) family.</text>
</comment>
<feature type="domain" description="EamA" evidence="7">
    <location>
        <begin position="180"/>
        <end position="319"/>
    </location>
</feature>
<dbReference type="InterPro" id="IPR000620">
    <property type="entry name" value="EamA_dom"/>
</dbReference>
<feature type="transmembrane region" description="Helical" evidence="6">
    <location>
        <begin position="113"/>
        <end position="131"/>
    </location>
</feature>
<reference evidence="8" key="1">
    <citation type="journal article" date="2022" name="Cell">
        <title>Repeat-based holocentromeres influence genome architecture and karyotype evolution.</title>
        <authorList>
            <person name="Hofstatter P.G."/>
            <person name="Thangavel G."/>
            <person name="Lux T."/>
            <person name="Neumann P."/>
            <person name="Vondrak T."/>
            <person name="Novak P."/>
            <person name="Zhang M."/>
            <person name="Costa L."/>
            <person name="Castellani M."/>
            <person name="Scott A."/>
            <person name="Toegelov H."/>
            <person name="Fuchs J."/>
            <person name="Mata-Sucre Y."/>
            <person name="Dias Y."/>
            <person name="Vanzela A.L.L."/>
            <person name="Huettel B."/>
            <person name="Almeida C.C.S."/>
            <person name="Simkova H."/>
            <person name="Souza G."/>
            <person name="Pedrosa-Harand A."/>
            <person name="Macas J."/>
            <person name="Mayer K.F.X."/>
            <person name="Houben A."/>
            <person name="Marques A."/>
        </authorList>
    </citation>
    <scope>NUCLEOTIDE SEQUENCE</scope>
    <source>
        <strain evidence="8">RhyBre1mFocal</strain>
    </source>
</reference>
<gene>
    <name evidence="8" type="ORF">LUZ63_017752</name>
</gene>
<dbReference type="EMBL" id="JAMQYH010000005">
    <property type="protein sequence ID" value="KAJ1686362.1"/>
    <property type="molecule type" value="Genomic_DNA"/>
</dbReference>
<organism evidence="8 9">
    <name type="scientific">Rhynchospora breviuscula</name>
    <dbReference type="NCBI Taxonomy" id="2022672"/>
    <lineage>
        <taxon>Eukaryota</taxon>
        <taxon>Viridiplantae</taxon>
        <taxon>Streptophyta</taxon>
        <taxon>Embryophyta</taxon>
        <taxon>Tracheophyta</taxon>
        <taxon>Spermatophyta</taxon>
        <taxon>Magnoliopsida</taxon>
        <taxon>Liliopsida</taxon>
        <taxon>Poales</taxon>
        <taxon>Cyperaceae</taxon>
        <taxon>Cyperoideae</taxon>
        <taxon>Rhynchosporeae</taxon>
        <taxon>Rhynchospora</taxon>
    </lineage>
</organism>